<name>A0A1H2J4D2_9BACT</name>
<comment type="cofactor">
    <cofactor evidence="1">
        <name>Mg(2+)</name>
        <dbReference type="ChEBI" id="CHEBI:18420"/>
    </cofactor>
</comment>
<dbReference type="EC" id="2.10.1.1" evidence="1"/>
<dbReference type="SMART" id="SM00852">
    <property type="entry name" value="MoCF_biosynth"/>
    <property type="match status" value="1"/>
</dbReference>
<evidence type="ECO:0000313" key="4">
    <source>
        <dbReference type="Proteomes" id="UP000199608"/>
    </source>
</evidence>
<dbReference type="GO" id="GO:0061599">
    <property type="term" value="F:molybdopterin molybdotransferase activity"/>
    <property type="evidence" value="ECO:0007669"/>
    <property type="project" value="UniProtKB-UniRule"/>
</dbReference>
<accession>A0A1H2J4D2</accession>
<dbReference type="Proteomes" id="UP000199608">
    <property type="component" value="Unassembled WGS sequence"/>
</dbReference>
<dbReference type="InterPro" id="IPR038987">
    <property type="entry name" value="MoeA-like"/>
</dbReference>
<dbReference type="GO" id="GO:0046872">
    <property type="term" value="F:metal ion binding"/>
    <property type="evidence" value="ECO:0007669"/>
    <property type="project" value="UniProtKB-UniRule"/>
</dbReference>
<sequence length="343" mass="36818">MLEKVSVQNAVGTRLAHDITEIRPGEFKGPAFRKGHTVCDGDICHLQKLGKNHLYLLNMEEGEIHENQAAKILAKGLAGQGIEWNDDPKEGKITLHAAYDGILSINIASLAAFNLIDEVMCATQHNNTLVKKGDLVAATRAIPLVMKQAPIERAALIGAHDKGIVSVKPLKNLKTGLVITGSEVYNGLIEDGFAPVLSKKINDLGSRILSVKYAPDDSNHIQQAILNCLDSGCDLIILSGGMSVDPDDVTRTGIQQAGATEMYYGSAVLPGAMFLVAYINDIPLLGVPACGLFHRITVLDLILPRVMAGEHIDKKELAFLGHGGLCMNCKKCTFPHCPFGKGV</sequence>
<dbReference type="GO" id="GO:0005829">
    <property type="term" value="C:cytosol"/>
    <property type="evidence" value="ECO:0007669"/>
    <property type="project" value="TreeGrafter"/>
</dbReference>
<comment type="similarity">
    <text evidence="1">Belongs to the MoeA family.</text>
</comment>
<dbReference type="PANTHER" id="PTHR10192">
    <property type="entry name" value="MOLYBDOPTERIN BIOSYNTHESIS PROTEIN"/>
    <property type="match status" value="1"/>
</dbReference>
<keyword evidence="1" id="KW-0460">Magnesium</keyword>
<keyword evidence="1" id="KW-0479">Metal-binding</keyword>
<dbReference type="EMBL" id="FNLL01000010">
    <property type="protein sequence ID" value="SDU51006.1"/>
    <property type="molecule type" value="Genomic_DNA"/>
</dbReference>
<evidence type="ECO:0000256" key="1">
    <source>
        <dbReference type="RuleBase" id="RU365090"/>
    </source>
</evidence>
<evidence type="ECO:0000259" key="2">
    <source>
        <dbReference type="SMART" id="SM00852"/>
    </source>
</evidence>
<dbReference type="RefSeq" id="WP_092236534.1">
    <property type="nucleotide sequence ID" value="NZ_FNLL01000010.1"/>
</dbReference>
<dbReference type="CDD" id="cd03522">
    <property type="entry name" value="MoeA_like"/>
    <property type="match status" value="1"/>
</dbReference>
<dbReference type="PANTHER" id="PTHR10192:SF28">
    <property type="entry name" value="MOLYBDOPTERIN MOLYBDENUMTRANSFERASE"/>
    <property type="match status" value="1"/>
</dbReference>
<dbReference type="AlphaFoldDB" id="A0A1H2J4D2"/>
<dbReference type="Pfam" id="PF00994">
    <property type="entry name" value="MoCF_biosynth"/>
    <property type="match status" value="1"/>
</dbReference>
<keyword evidence="1" id="KW-0808">Transferase</keyword>
<dbReference type="SUPFAM" id="SSF53218">
    <property type="entry name" value="Molybdenum cofactor biosynthesis proteins"/>
    <property type="match status" value="1"/>
</dbReference>
<gene>
    <name evidence="3" type="ORF">SAMN04487931_110147</name>
</gene>
<comment type="function">
    <text evidence="1">Catalyzes the insertion of molybdate into adenylated molybdopterin with the concomitant release of AMP.</text>
</comment>
<comment type="catalytic activity">
    <reaction evidence="1">
        <text>adenylyl-molybdopterin + molybdate = Mo-molybdopterin + AMP + H(+)</text>
        <dbReference type="Rhea" id="RHEA:35047"/>
        <dbReference type="ChEBI" id="CHEBI:15378"/>
        <dbReference type="ChEBI" id="CHEBI:36264"/>
        <dbReference type="ChEBI" id="CHEBI:62727"/>
        <dbReference type="ChEBI" id="CHEBI:71302"/>
        <dbReference type="ChEBI" id="CHEBI:456215"/>
    </reaction>
</comment>
<dbReference type="InterPro" id="IPR001453">
    <property type="entry name" value="MoaB/Mog_dom"/>
</dbReference>
<protein>
    <recommendedName>
        <fullName evidence="1">Molybdopterin molybdenumtransferase</fullName>
        <ecNumber evidence="1">2.10.1.1</ecNumber>
    </recommendedName>
</protein>
<evidence type="ECO:0000313" key="3">
    <source>
        <dbReference type="EMBL" id="SDU51006.1"/>
    </source>
</evidence>
<reference evidence="4" key="1">
    <citation type="submission" date="2016-10" db="EMBL/GenBank/DDBJ databases">
        <authorList>
            <person name="Varghese N."/>
            <person name="Submissions S."/>
        </authorList>
    </citation>
    <scope>NUCLEOTIDE SEQUENCE [LARGE SCALE GENOMIC DNA]</scope>
    <source>
        <strain evidence="4">DSM 3384</strain>
    </source>
</reference>
<keyword evidence="1" id="KW-0500">Molybdenum</keyword>
<dbReference type="Gene3D" id="3.40.980.10">
    <property type="entry name" value="MoaB/Mog-like domain"/>
    <property type="match status" value="1"/>
</dbReference>
<comment type="pathway">
    <text evidence="1">Cofactor biosynthesis; molybdopterin biosynthesis.</text>
</comment>
<feature type="domain" description="MoaB/Mog" evidence="2">
    <location>
        <begin position="176"/>
        <end position="308"/>
    </location>
</feature>
<dbReference type="InterPro" id="IPR036425">
    <property type="entry name" value="MoaB/Mog-like_dom_sf"/>
</dbReference>
<dbReference type="GO" id="GO:0006777">
    <property type="term" value="P:Mo-molybdopterin cofactor biosynthetic process"/>
    <property type="evidence" value="ECO:0007669"/>
    <property type="project" value="UniProtKB-UniRule"/>
</dbReference>
<keyword evidence="4" id="KW-1185">Reference proteome</keyword>
<dbReference type="UniPathway" id="UPA00344"/>
<proteinExistence type="inferred from homology"/>
<keyword evidence="1" id="KW-0501">Molybdenum cofactor biosynthesis</keyword>
<organism evidence="3 4">
    <name type="scientific">Desulfobacula phenolica</name>
    <dbReference type="NCBI Taxonomy" id="90732"/>
    <lineage>
        <taxon>Bacteria</taxon>
        <taxon>Pseudomonadati</taxon>
        <taxon>Thermodesulfobacteriota</taxon>
        <taxon>Desulfobacteria</taxon>
        <taxon>Desulfobacterales</taxon>
        <taxon>Desulfobacteraceae</taxon>
        <taxon>Desulfobacula</taxon>
    </lineage>
</organism>